<accession>A0ABU1RV79</accession>
<dbReference type="InterPro" id="IPR002241">
    <property type="entry name" value="Glyco_hydro_27"/>
</dbReference>
<keyword evidence="4 5" id="KW-0326">Glycosidase</keyword>
<evidence type="ECO:0000256" key="6">
    <source>
        <dbReference type="SAM" id="SignalP"/>
    </source>
</evidence>
<dbReference type="PANTHER" id="PTHR11452">
    <property type="entry name" value="ALPHA-GALACTOSIDASE/ALPHA-N-ACETYLGALACTOSAMINIDASE"/>
    <property type="match status" value="1"/>
</dbReference>
<keyword evidence="3 5" id="KW-0378">Hydrolase</keyword>
<feature type="domain" description="Alpha galactosidase C-terminal" evidence="7">
    <location>
        <begin position="375"/>
        <end position="455"/>
    </location>
</feature>
<reference evidence="8 9" key="1">
    <citation type="submission" date="2023-07" db="EMBL/GenBank/DDBJ databases">
        <title>Sorghum-associated microbial communities from plants grown in Nebraska, USA.</title>
        <authorList>
            <person name="Schachtman D."/>
        </authorList>
    </citation>
    <scope>NUCLEOTIDE SEQUENCE [LARGE SCALE GENOMIC DNA]</scope>
    <source>
        <strain evidence="8 9">BE107</strain>
    </source>
</reference>
<dbReference type="InterPro" id="IPR017853">
    <property type="entry name" value="GH"/>
</dbReference>
<feature type="chain" id="PRO_5046078475" description="Alpha-galactosidase" evidence="6">
    <location>
        <begin position="29"/>
        <end position="466"/>
    </location>
</feature>
<evidence type="ECO:0000256" key="1">
    <source>
        <dbReference type="ARBA" id="ARBA00009743"/>
    </source>
</evidence>
<evidence type="ECO:0000256" key="5">
    <source>
        <dbReference type="RuleBase" id="RU361168"/>
    </source>
</evidence>
<dbReference type="SUPFAM" id="SSF51011">
    <property type="entry name" value="Glycosyl hydrolase domain"/>
    <property type="match status" value="1"/>
</dbReference>
<feature type="signal peptide" evidence="6">
    <location>
        <begin position="1"/>
        <end position="28"/>
    </location>
</feature>
<dbReference type="InterPro" id="IPR013780">
    <property type="entry name" value="Glyco_hydro_b"/>
</dbReference>
<evidence type="ECO:0000256" key="4">
    <source>
        <dbReference type="ARBA" id="ARBA00023295"/>
    </source>
</evidence>
<keyword evidence="9" id="KW-1185">Reference proteome</keyword>
<sequence length="466" mass="51630">MRQSNFLRRLSILLLTGSLSVATVAAIAAPPANDFHQWAATPPMGWNSWDAFGTTVTETQIKQQADFMAAKLKAHGWQYITVDIQWYQPTSKGHSYEEGAILTMDGFSRLVPAPEKFPSAAGDQGFKPLADYVHGKGLKFGIHMMRGIPRQAVKRNTPILGTDLRAADIADINSICTWNPDMYGVDMSKPCAQAYYDSLMQQLADWGVDFVKVDDLSRPYDQNRAEIEAIRKAIDKTGRPIVFSTSPGETALSAGAHVNQHANMWRISDDFWDRWDLLLAQFKRLHDWTPYRIAGAWPDADMLPLGIVAFDRPTKFTRDEQITLMTLWSIARSPLIHGGDMTRTDPFTLSLLNNDEVLAVNQHSAHNRQLFRTDDGLIAWVADAADGRSKYLAVFDTRDAAAAAAGTRPIPVELATLGLQGQVQVRDLWSHAQLKPVSGTFKPQVAAHGARLFRLTPSTGSSTSKP</sequence>
<keyword evidence="2 6" id="KW-0732">Signal</keyword>
<dbReference type="Pfam" id="PF16499">
    <property type="entry name" value="Melibiase_2"/>
    <property type="match status" value="2"/>
</dbReference>
<dbReference type="PANTHER" id="PTHR11452:SF42">
    <property type="entry name" value="ALPHA-GALACTOSIDASE"/>
    <property type="match status" value="1"/>
</dbReference>
<dbReference type="RefSeq" id="WP_310095067.1">
    <property type="nucleotide sequence ID" value="NZ_JAVDTT010000004.1"/>
</dbReference>
<proteinExistence type="inferred from homology"/>
<dbReference type="InterPro" id="IPR041233">
    <property type="entry name" value="Melibiase_C"/>
</dbReference>
<name>A0ABU1RV79_9GAMM</name>
<dbReference type="EC" id="3.2.1.22" evidence="5"/>
<keyword evidence="5" id="KW-1015">Disulfide bond</keyword>
<dbReference type="SUPFAM" id="SSF51445">
    <property type="entry name" value="(Trans)glycosidases"/>
    <property type="match status" value="1"/>
</dbReference>
<gene>
    <name evidence="8" type="ORF">J2W94_002984</name>
</gene>
<dbReference type="EMBL" id="JAVDTT010000004">
    <property type="protein sequence ID" value="MDR6842679.1"/>
    <property type="molecule type" value="Genomic_DNA"/>
</dbReference>
<evidence type="ECO:0000259" key="7">
    <source>
        <dbReference type="Pfam" id="PF17801"/>
    </source>
</evidence>
<dbReference type="InterPro" id="IPR013785">
    <property type="entry name" value="Aldolase_TIM"/>
</dbReference>
<dbReference type="Proteomes" id="UP001254759">
    <property type="component" value="Unassembled WGS sequence"/>
</dbReference>
<dbReference type="PRINTS" id="PR00740">
    <property type="entry name" value="GLHYDRLASE27"/>
</dbReference>
<protein>
    <recommendedName>
        <fullName evidence="5">Alpha-galactosidase</fullName>
        <ecNumber evidence="5">3.2.1.22</ecNumber>
    </recommendedName>
    <alternativeName>
        <fullName evidence="5">Melibiase</fullName>
    </alternativeName>
</protein>
<comment type="catalytic activity">
    <reaction evidence="5">
        <text>Hydrolysis of terminal, non-reducing alpha-D-galactose residues in alpha-D-galactosides, including galactose oligosaccharides, galactomannans and galactolipids.</text>
        <dbReference type="EC" id="3.2.1.22"/>
    </reaction>
</comment>
<evidence type="ECO:0000313" key="8">
    <source>
        <dbReference type="EMBL" id="MDR6842679.1"/>
    </source>
</evidence>
<dbReference type="Gene3D" id="3.20.20.70">
    <property type="entry name" value="Aldolase class I"/>
    <property type="match status" value="1"/>
</dbReference>
<comment type="caution">
    <text evidence="8">The sequence shown here is derived from an EMBL/GenBank/DDBJ whole genome shotgun (WGS) entry which is preliminary data.</text>
</comment>
<evidence type="ECO:0000256" key="3">
    <source>
        <dbReference type="ARBA" id="ARBA00022801"/>
    </source>
</evidence>
<evidence type="ECO:0000256" key="2">
    <source>
        <dbReference type="ARBA" id="ARBA00022729"/>
    </source>
</evidence>
<evidence type="ECO:0000313" key="9">
    <source>
        <dbReference type="Proteomes" id="UP001254759"/>
    </source>
</evidence>
<comment type="similarity">
    <text evidence="1 5">Belongs to the glycosyl hydrolase 27 family.</text>
</comment>
<dbReference type="CDD" id="cd14792">
    <property type="entry name" value="GH27"/>
    <property type="match status" value="1"/>
</dbReference>
<dbReference type="Pfam" id="PF17801">
    <property type="entry name" value="Melibiase_C"/>
    <property type="match status" value="1"/>
</dbReference>
<organism evidence="8 9">
    <name type="scientific">Pseudoxanthomonas sacheonensis</name>
    <dbReference type="NCBI Taxonomy" id="443615"/>
    <lineage>
        <taxon>Bacteria</taxon>
        <taxon>Pseudomonadati</taxon>
        <taxon>Pseudomonadota</taxon>
        <taxon>Gammaproteobacteria</taxon>
        <taxon>Lysobacterales</taxon>
        <taxon>Lysobacteraceae</taxon>
        <taxon>Pseudoxanthomonas</taxon>
    </lineage>
</organism>
<dbReference type="Gene3D" id="2.60.40.1180">
    <property type="entry name" value="Golgi alpha-mannosidase II"/>
    <property type="match status" value="1"/>
</dbReference>